<dbReference type="Proteomes" id="UP000005446">
    <property type="component" value="Unassembled WGS sequence"/>
</dbReference>
<dbReference type="HOGENOM" id="CLU_127213_0_0_1"/>
<dbReference type="AlphaFoldDB" id="H0EEA4"/>
<feature type="region of interest" description="Disordered" evidence="1">
    <location>
        <begin position="135"/>
        <end position="182"/>
    </location>
</feature>
<evidence type="ECO:0000313" key="3">
    <source>
        <dbReference type="Proteomes" id="UP000005446"/>
    </source>
</evidence>
<keyword evidence="3" id="KW-1185">Reference proteome</keyword>
<reference evidence="2 3" key="1">
    <citation type="journal article" date="2012" name="Eukaryot. Cell">
        <title>Genome sequence of the fungus Glarea lozoyensis: the first genome sequence of a species from the Helotiaceae family.</title>
        <authorList>
            <person name="Youssar L."/>
            <person name="Gruening B.A."/>
            <person name="Erxleben A."/>
            <person name="Guenther S."/>
            <person name="Huettel W."/>
        </authorList>
    </citation>
    <scope>NUCLEOTIDE SEQUENCE [LARGE SCALE GENOMIC DNA]</scope>
    <source>
        <strain evidence="3">ATCC 74030 / MF5533</strain>
    </source>
</reference>
<gene>
    <name evidence="2" type="ORF">M7I_0778</name>
</gene>
<accession>H0EEA4</accession>
<comment type="caution">
    <text evidence="2">The sequence shown here is derived from an EMBL/GenBank/DDBJ whole genome shotgun (WGS) entry which is preliminary data.</text>
</comment>
<feature type="compositionally biased region" description="Basic and acidic residues" evidence="1">
    <location>
        <begin position="162"/>
        <end position="182"/>
    </location>
</feature>
<proteinExistence type="predicted"/>
<dbReference type="OrthoDB" id="3599909at2759"/>
<evidence type="ECO:0000256" key="1">
    <source>
        <dbReference type="SAM" id="MobiDB-lite"/>
    </source>
</evidence>
<sequence>MSFNPPSDLESLESYLQTLLYDLSVQPSDAIFRKTLEKNVPKSFEGLINGEPKDYDSLLKLTLMQRHTFTSLVILKQEFAVIPKDTEGKTGTVFHGWDLSAVQNGKVVKARARCVFEIGWHKGHRVVESGNCIPARETTEKGEEAEEDRGEGRRTGMSAEEAAEKLYEERMEDEYAKREGGA</sequence>
<evidence type="ECO:0000313" key="2">
    <source>
        <dbReference type="EMBL" id="EHL03163.1"/>
    </source>
</evidence>
<name>H0EEA4_GLAL7</name>
<dbReference type="EMBL" id="AGUE01000013">
    <property type="protein sequence ID" value="EHL03163.1"/>
    <property type="molecule type" value="Genomic_DNA"/>
</dbReference>
<protein>
    <submittedName>
        <fullName evidence="2">Uncharacterized protein</fullName>
    </submittedName>
</protein>
<organism evidence="2 3">
    <name type="scientific">Glarea lozoyensis (strain ATCC 74030 / MF5533)</name>
    <dbReference type="NCBI Taxonomy" id="1104152"/>
    <lineage>
        <taxon>Eukaryota</taxon>
        <taxon>Fungi</taxon>
        <taxon>Dikarya</taxon>
        <taxon>Ascomycota</taxon>
        <taxon>Pezizomycotina</taxon>
        <taxon>Leotiomycetes</taxon>
        <taxon>Helotiales</taxon>
        <taxon>Helotiaceae</taxon>
        <taxon>Glarea</taxon>
    </lineage>
</organism>
<dbReference type="InParanoid" id="H0EEA4"/>